<evidence type="ECO:0000313" key="3">
    <source>
        <dbReference type="Proteomes" id="UP000233440"/>
    </source>
</evidence>
<comment type="caution">
    <text evidence="2">The sequence shown here is derived from an EMBL/GenBank/DDBJ whole genome shotgun (WGS) entry which is preliminary data.</text>
</comment>
<proteinExistence type="predicted"/>
<name>A0A2N3LJ50_9BACI</name>
<evidence type="ECO:0000256" key="1">
    <source>
        <dbReference type="SAM" id="MobiDB-lite"/>
    </source>
</evidence>
<dbReference type="RefSeq" id="WP_101354587.1">
    <property type="nucleotide sequence ID" value="NZ_PIQO01000009.1"/>
</dbReference>
<organism evidence="2 3">
    <name type="scientific">Heyndrickxia camelliae</name>
    <dbReference type="NCBI Taxonomy" id="1707093"/>
    <lineage>
        <taxon>Bacteria</taxon>
        <taxon>Bacillati</taxon>
        <taxon>Bacillota</taxon>
        <taxon>Bacilli</taxon>
        <taxon>Bacillales</taxon>
        <taxon>Bacillaceae</taxon>
        <taxon>Heyndrickxia</taxon>
    </lineage>
</organism>
<dbReference type="EMBL" id="PIQO01000009">
    <property type="protein sequence ID" value="PKR84563.1"/>
    <property type="molecule type" value="Genomic_DNA"/>
</dbReference>
<sequence length="72" mass="8347">MDRDRDYHDRDPHLDAPYEGIVNDSTGGPTMGLKFDLSYKNPFHVTSLRKDEEMERFSKYFDGKMDNNTDGG</sequence>
<evidence type="ECO:0000313" key="2">
    <source>
        <dbReference type="EMBL" id="PKR84563.1"/>
    </source>
</evidence>
<gene>
    <name evidence="2" type="ORF">CWO92_12670</name>
</gene>
<dbReference type="Proteomes" id="UP000233440">
    <property type="component" value="Unassembled WGS sequence"/>
</dbReference>
<feature type="region of interest" description="Disordered" evidence="1">
    <location>
        <begin position="1"/>
        <end position="26"/>
    </location>
</feature>
<accession>A0A2N3LJ50</accession>
<feature type="compositionally biased region" description="Basic and acidic residues" evidence="1">
    <location>
        <begin position="1"/>
        <end position="16"/>
    </location>
</feature>
<protein>
    <submittedName>
        <fullName evidence="2">Uncharacterized protein</fullName>
    </submittedName>
</protein>
<reference evidence="2 3" key="1">
    <citation type="submission" date="2017-11" db="EMBL/GenBank/DDBJ databases">
        <title>Bacillus camelliae sp. nov., isolated from pu'er tea.</title>
        <authorList>
            <person name="Niu L."/>
        </authorList>
    </citation>
    <scope>NUCLEOTIDE SEQUENCE [LARGE SCALE GENOMIC DNA]</scope>
    <source>
        <strain evidence="2 3">7578-1</strain>
    </source>
</reference>
<dbReference type="AlphaFoldDB" id="A0A2N3LJ50"/>
<dbReference type="OrthoDB" id="2971589at2"/>
<keyword evidence="3" id="KW-1185">Reference proteome</keyword>